<proteinExistence type="predicted"/>
<sequence>MNSEKIWKTNFRMLWMSQFISIAGLTVLVPLLPIYMASLQDLSVVEIQFWSGIAIAAPAITTMISSPLWGKLGDKISRKWMVLRALFGLGMCLLLMGFCQTPLQFVIVRLLQGVFGGVVDASSAFASSEAPPEKRGAVLGKLQSSVSAGSLIGPLIGGVLATLLGFQVLLIGIAIFTFVICVLGVFLLKETAHIAKTSAQKVQTSVRRSIQCLLSSKVTSRFIVVGILANFAMYGMLTALAPLTSEVNQTAVDHRAVVGFLQSAFWTASMMSAPLWGYFNDRSYVKSVYITASVLCGLSVVLQGISPNVWILGITRILQGLTYSALIQSVMFVVVNASDQRLKGTFVGSTNSLLVLGQVLGSLGGAAITSYTQPSMTFIVMGCVFIMSSLVLCSSHIKNQKVDLTLMKLWEAKEKRAKA</sequence>
<keyword evidence="6 7" id="KW-0472">Membrane</keyword>
<evidence type="ECO:0000256" key="5">
    <source>
        <dbReference type="ARBA" id="ARBA00022989"/>
    </source>
</evidence>
<keyword evidence="4 7" id="KW-0812">Transmembrane</keyword>
<evidence type="ECO:0000313" key="10">
    <source>
        <dbReference type="Proteomes" id="UP000524893"/>
    </source>
</evidence>
<feature type="transmembrane region" description="Helical" evidence="7">
    <location>
        <begin position="155"/>
        <end position="188"/>
    </location>
</feature>
<dbReference type="PROSITE" id="PS50850">
    <property type="entry name" value="MFS"/>
    <property type="match status" value="1"/>
</dbReference>
<comment type="subcellular location">
    <subcellularLocation>
        <location evidence="1">Cell membrane</location>
        <topology evidence="1">Multi-pass membrane protein</topology>
    </subcellularLocation>
</comment>
<feature type="transmembrane region" description="Helical" evidence="7">
    <location>
        <begin position="350"/>
        <end position="372"/>
    </location>
</feature>
<dbReference type="InterPro" id="IPR020846">
    <property type="entry name" value="MFS_dom"/>
</dbReference>
<feature type="transmembrane region" description="Helical" evidence="7">
    <location>
        <begin position="288"/>
        <end position="305"/>
    </location>
</feature>
<evidence type="ECO:0000313" key="9">
    <source>
        <dbReference type="EMBL" id="MBA8776671.1"/>
    </source>
</evidence>
<keyword evidence="2" id="KW-0813">Transport</keyword>
<evidence type="ECO:0000256" key="7">
    <source>
        <dbReference type="SAM" id="Phobius"/>
    </source>
</evidence>
<comment type="caution">
    <text evidence="9">The sequence shown here is derived from an EMBL/GenBank/DDBJ whole genome shotgun (WGS) entry which is preliminary data.</text>
</comment>
<evidence type="ECO:0000259" key="8">
    <source>
        <dbReference type="PROSITE" id="PS50850"/>
    </source>
</evidence>
<dbReference type="GO" id="GO:0022857">
    <property type="term" value="F:transmembrane transporter activity"/>
    <property type="evidence" value="ECO:0007669"/>
    <property type="project" value="InterPro"/>
</dbReference>
<evidence type="ECO:0000256" key="1">
    <source>
        <dbReference type="ARBA" id="ARBA00004651"/>
    </source>
</evidence>
<evidence type="ECO:0000256" key="6">
    <source>
        <dbReference type="ARBA" id="ARBA00023136"/>
    </source>
</evidence>
<dbReference type="EMBL" id="JABTCN010000018">
    <property type="protein sequence ID" value="MBA8776671.1"/>
    <property type="molecule type" value="Genomic_DNA"/>
</dbReference>
<protein>
    <submittedName>
        <fullName evidence="9">MFS transporter</fullName>
    </submittedName>
</protein>
<name>A0A9X0PF77_9STAP</name>
<reference evidence="9 10" key="1">
    <citation type="journal article" date="2020" name="Access Microbiol">
        <title>Isolation and genome sequencing of Staphylococcus schleiferi subspecies coagulans from Antarctic seals.</title>
        <authorList>
            <person name="Foster G."/>
            <person name="Robb A."/>
            <person name="Paterson G.K."/>
        </authorList>
    </citation>
    <scope>NUCLEOTIDE SEQUENCE [LARGE SCALE GENOMIC DNA]</scope>
    <source>
        <strain evidence="9 10">M615/02/4</strain>
    </source>
</reference>
<keyword evidence="3" id="KW-1003">Cell membrane</keyword>
<accession>A0A9X0PF77</accession>
<dbReference type="PANTHER" id="PTHR43414:SF6">
    <property type="entry name" value="MULTIDRUG RESISTANCE PROTEIN MDTG"/>
    <property type="match status" value="1"/>
</dbReference>
<feature type="transmembrane region" description="Helical" evidence="7">
    <location>
        <begin position="256"/>
        <end position="276"/>
    </location>
</feature>
<dbReference type="AlphaFoldDB" id="A0A9X0PF77"/>
<gene>
    <name evidence="9" type="ORF">HR081_07180</name>
</gene>
<feature type="domain" description="Major facilitator superfamily (MFS) profile" evidence="8">
    <location>
        <begin position="10"/>
        <end position="400"/>
    </location>
</feature>
<dbReference type="PANTHER" id="PTHR43414">
    <property type="entry name" value="MULTIDRUG RESISTANCE PROTEIN MDTG"/>
    <property type="match status" value="1"/>
</dbReference>
<dbReference type="Pfam" id="PF07690">
    <property type="entry name" value="MFS_1"/>
    <property type="match status" value="2"/>
</dbReference>
<feature type="transmembrane region" description="Helical" evidence="7">
    <location>
        <begin position="317"/>
        <end position="338"/>
    </location>
</feature>
<feature type="transmembrane region" description="Helical" evidence="7">
    <location>
        <begin position="12"/>
        <end position="35"/>
    </location>
</feature>
<dbReference type="Gene3D" id="1.20.1250.20">
    <property type="entry name" value="MFS general substrate transporter like domains"/>
    <property type="match status" value="2"/>
</dbReference>
<evidence type="ECO:0000256" key="4">
    <source>
        <dbReference type="ARBA" id="ARBA00022692"/>
    </source>
</evidence>
<dbReference type="Proteomes" id="UP000524893">
    <property type="component" value="Unassembled WGS sequence"/>
</dbReference>
<feature type="transmembrane region" description="Helical" evidence="7">
    <location>
        <begin position="47"/>
        <end position="69"/>
    </location>
</feature>
<dbReference type="InterPro" id="IPR011701">
    <property type="entry name" value="MFS"/>
</dbReference>
<dbReference type="GO" id="GO:0005886">
    <property type="term" value="C:plasma membrane"/>
    <property type="evidence" value="ECO:0007669"/>
    <property type="project" value="UniProtKB-SubCell"/>
</dbReference>
<dbReference type="InterPro" id="IPR001958">
    <property type="entry name" value="Tet-R_TetA/multi-R_MdtG-like"/>
</dbReference>
<dbReference type="InterPro" id="IPR036259">
    <property type="entry name" value="MFS_trans_sf"/>
</dbReference>
<evidence type="ECO:0000256" key="3">
    <source>
        <dbReference type="ARBA" id="ARBA00022475"/>
    </source>
</evidence>
<dbReference type="RefSeq" id="WP_182280821.1">
    <property type="nucleotide sequence ID" value="NZ_JABTCN010000018.1"/>
</dbReference>
<feature type="transmembrane region" description="Helical" evidence="7">
    <location>
        <begin position="222"/>
        <end position="244"/>
    </location>
</feature>
<feature type="transmembrane region" description="Helical" evidence="7">
    <location>
        <begin position="378"/>
        <end position="397"/>
    </location>
</feature>
<keyword evidence="5 7" id="KW-1133">Transmembrane helix</keyword>
<feature type="transmembrane region" description="Helical" evidence="7">
    <location>
        <begin position="81"/>
        <end position="103"/>
    </location>
</feature>
<organism evidence="9 10">
    <name type="scientific">Staphylococcus coagulans</name>
    <dbReference type="NCBI Taxonomy" id="74706"/>
    <lineage>
        <taxon>Bacteria</taxon>
        <taxon>Bacillati</taxon>
        <taxon>Bacillota</taxon>
        <taxon>Bacilli</taxon>
        <taxon>Bacillales</taxon>
        <taxon>Staphylococcaceae</taxon>
        <taxon>Staphylococcus</taxon>
    </lineage>
</organism>
<dbReference type="PRINTS" id="PR01035">
    <property type="entry name" value="TCRTETA"/>
</dbReference>
<evidence type="ECO:0000256" key="2">
    <source>
        <dbReference type="ARBA" id="ARBA00022448"/>
    </source>
</evidence>
<dbReference type="SUPFAM" id="SSF103473">
    <property type="entry name" value="MFS general substrate transporter"/>
    <property type="match status" value="1"/>
</dbReference>